<dbReference type="Gene3D" id="3.90.190.10">
    <property type="entry name" value="Protein tyrosine phosphatase superfamily"/>
    <property type="match status" value="1"/>
</dbReference>
<protein>
    <submittedName>
        <fullName evidence="2">Protein-tyrosine-phosphatase</fullName>
    </submittedName>
</protein>
<evidence type="ECO:0000313" key="2">
    <source>
        <dbReference type="EMBL" id="MVN85587.1"/>
    </source>
</evidence>
<organism evidence="2 3">
    <name type="scientific">Deinococcus arboris</name>
    <dbReference type="NCBI Taxonomy" id="2682977"/>
    <lineage>
        <taxon>Bacteria</taxon>
        <taxon>Thermotogati</taxon>
        <taxon>Deinococcota</taxon>
        <taxon>Deinococci</taxon>
        <taxon>Deinococcales</taxon>
        <taxon>Deinococcaceae</taxon>
        <taxon>Deinococcus</taxon>
    </lineage>
</organism>
<dbReference type="Proteomes" id="UP000483286">
    <property type="component" value="Unassembled WGS sequence"/>
</dbReference>
<dbReference type="PANTHER" id="PTHR31126:SF1">
    <property type="entry name" value="TYROSINE SPECIFIC PROTEIN PHOSPHATASES DOMAIN-CONTAINING PROTEIN"/>
    <property type="match status" value="1"/>
</dbReference>
<dbReference type="InterPro" id="IPR029021">
    <property type="entry name" value="Prot-tyrosine_phosphatase-like"/>
</dbReference>
<dbReference type="InterPro" id="IPR016130">
    <property type="entry name" value="Tyr_Pase_AS"/>
</dbReference>
<dbReference type="PROSITE" id="PS00383">
    <property type="entry name" value="TYR_PHOSPHATASE_1"/>
    <property type="match status" value="1"/>
</dbReference>
<evidence type="ECO:0000313" key="3">
    <source>
        <dbReference type="Proteomes" id="UP000483286"/>
    </source>
</evidence>
<dbReference type="Pfam" id="PF13350">
    <property type="entry name" value="Y_phosphatase3"/>
    <property type="match status" value="1"/>
</dbReference>
<dbReference type="RefSeq" id="WP_157457589.1">
    <property type="nucleotide sequence ID" value="NZ_WQLB01000002.1"/>
</dbReference>
<sequence>MTPVPDGALNFRQTLPGLYRSGNLSRLSGQGRSGVLALGVARILDLRTRAERGQDPPPFLGHPVYLNLPLLPYRSRALNEATAAATCNADIGVALLEHGANGMVTVLGALLDAPEGPLLIHCHAGKDRTGLVAALCGELAGLSREQIGADYAASGLALTQFYADQQARRTPEEWTRLLPFVPCAPEAVLRPLAYLDQTWGSPAAYLDAYGFSLAEQRQLAQRLATA</sequence>
<dbReference type="EMBL" id="WQLB01000002">
    <property type="protein sequence ID" value="MVN85587.1"/>
    <property type="molecule type" value="Genomic_DNA"/>
</dbReference>
<gene>
    <name evidence="2" type="ORF">GO986_02285</name>
</gene>
<dbReference type="PANTHER" id="PTHR31126">
    <property type="entry name" value="TYROSINE-PROTEIN PHOSPHATASE"/>
    <property type="match status" value="1"/>
</dbReference>
<comment type="similarity">
    <text evidence="1">Belongs to the protein-tyrosine phosphatase family.</text>
</comment>
<keyword evidence="3" id="KW-1185">Reference proteome</keyword>
<dbReference type="GO" id="GO:0004721">
    <property type="term" value="F:phosphoprotein phosphatase activity"/>
    <property type="evidence" value="ECO:0007669"/>
    <property type="project" value="InterPro"/>
</dbReference>
<dbReference type="InterPro" id="IPR026893">
    <property type="entry name" value="Tyr/Ser_Pase_IphP-type"/>
</dbReference>
<proteinExistence type="inferred from homology"/>
<evidence type="ECO:0000256" key="1">
    <source>
        <dbReference type="ARBA" id="ARBA00009580"/>
    </source>
</evidence>
<name>A0A7C9HPX2_9DEIO</name>
<comment type="caution">
    <text evidence="2">The sequence shown here is derived from an EMBL/GenBank/DDBJ whole genome shotgun (WGS) entry which is preliminary data.</text>
</comment>
<dbReference type="AlphaFoldDB" id="A0A7C9HPX2"/>
<reference evidence="2 3" key="1">
    <citation type="submission" date="2019-12" db="EMBL/GenBank/DDBJ databases">
        <title>Deinococcus sp. HMF7620 Genome sequencing and assembly.</title>
        <authorList>
            <person name="Kang H."/>
            <person name="Kim H."/>
            <person name="Joh K."/>
        </authorList>
    </citation>
    <scope>NUCLEOTIDE SEQUENCE [LARGE SCALE GENOMIC DNA]</scope>
    <source>
        <strain evidence="2 3">HMF7620</strain>
    </source>
</reference>
<dbReference type="SUPFAM" id="SSF52799">
    <property type="entry name" value="(Phosphotyrosine protein) phosphatases II"/>
    <property type="match status" value="1"/>
</dbReference>
<accession>A0A7C9HPX2</accession>